<evidence type="ECO:0000313" key="3">
    <source>
        <dbReference type="Proteomes" id="UP000708208"/>
    </source>
</evidence>
<feature type="domain" description="NADP-dependent oxidoreductase" evidence="1">
    <location>
        <begin position="118"/>
        <end position="251"/>
    </location>
</feature>
<dbReference type="PANTHER" id="PTHR11732">
    <property type="entry name" value="ALDO/KETO REDUCTASE"/>
    <property type="match status" value="1"/>
</dbReference>
<dbReference type="GO" id="GO:0016491">
    <property type="term" value="F:oxidoreductase activity"/>
    <property type="evidence" value="ECO:0007669"/>
    <property type="project" value="InterPro"/>
</dbReference>
<dbReference type="Pfam" id="PF00248">
    <property type="entry name" value="Aldo_ket_red"/>
    <property type="match status" value="2"/>
</dbReference>
<evidence type="ECO:0000259" key="1">
    <source>
        <dbReference type="Pfam" id="PF00248"/>
    </source>
</evidence>
<dbReference type="InterPro" id="IPR023210">
    <property type="entry name" value="NADP_OxRdtase_dom"/>
</dbReference>
<keyword evidence="3" id="KW-1185">Reference proteome</keyword>
<dbReference type="OrthoDB" id="416253at2759"/>
<dbReference type="PROSITE" id="PS00798">
    <property type="entry name" value="ALDOKETO_REDUCTASE_1"/>
    <property type="match status" value="1"/>
</dbReference>
<feature type="domain" description="NADP-dependent oxidoreductase" evidence="1">
    <location>
        <begin position="16"/>
        <end position="113"/>
    </location>
</feature>
<dbReference type="InterPro" id="IPR020471">
    <property type="entry name" value="AKR"/>
</dbReference>
<dbReference type="EMBL" id="CAJVCH010112193">
    <property type="protein sequence ID" value="CAG7724649.1"/>
    <property type="molecule type" value="Genomic_DNA"/>
</dbReference>
<evidence type="ECO:0000313" key="2">
    <source>
        <dbReference type="EMBL" id="CAG7724649.1"/>
    </source>
</evidence>
<accession>A0A8J2JQR1</accession>
<proteinExistence type="predicted"/>
<protein>
    <recommendedName>
        <fullName evidence="1">NADP-dependent oxidoreductase domain-containing protein</fullName>
    </recommendedName>
</protein>
<dbReference type="PIRSF" id="PIRSF000097">
    <property type="entry name" value="AKR"/>
    <property type="match status" value="1"/>
</dbReference>
<dbReference type="Proteomes" id="UP000708208">
    <property type="component" value="Unassembled WGS sequence"/>
</dbReference>
<dbReference type="AlphaFoldDB" id="A0A8J2JQR1"/>
<gene>
    <name evidence="2" type="ORF">AFUS01_LOCUS13654</name>
</gene>
<reference evidence="2" key="1">
    <citation type="submission" date="2021-06" db="EMBL/GenBank/DDBJ databases">
        <authorList>
            <person name="Hodson N. C."/>
            <person name="Mongue J. A."/>
            <person name="Jaron S. K."/>
        </authorList>
    </citation>
    <scope>NUCLEOTIDE SEQUENCE</scope>
</reference>
<sequence length="280" mass="31645">MTSVKFFNGYSMPLVGLGTWQSSDPTELEKALDAALEAGYRHIDTAYMYENEAVIGGVLKRWLDSGKIKREELFVVTKLPPIGMRPEHVPHFIQLSLKSLQLDYLDLYLVHMPVGFNRPQIDRIMKVSKIQPANHQIELHAYFQRPALVEACKKHNITIVAYAPIGSPGRKQLYAARGITFTPIGIMEDPVVVEIAKNHSKTPAQVLMRLLVQQEIAVIPKSVNPERLRQNFDLFSFELTPTELEKLKALDQGPDGRTFSMNLLGPALKEHPEGKYVFID</sequence>
<comment type="caution">
    <text evidence="2">The sequence shown here is derived from an EMBL/GenBank/DDBJ whole genome shotgun (WGS) entry which is preliminary data.</text>
</comment>
<organism evidence="2 3">
    <name type="scientific">Allacma fusca</name>
    <dbReference type="NCBI Taxonomy" id="39272"/>
    <lineage>
        <taxon>Eukaryota</taxon>
        <taxon>Metazoa</taxon>
        <taxon>Ecdysozoa</taxon>
        <taxon>Arthropoda</taxon>
        <taxon>Hexapoda</taxon>
        <taxon>Collembola</taxon>
        <taxon>Symphypleona</taxon>
        <taxon>Sminthuridae</taxon>
        <taxon>Allacma</taxon>
    </lineage>
</organism>
<name>A0A8J2JQR1_9HEXA</name>
<dbReference type="PROSITE" id="PS00063">
    <property type="entry name" value="ALDOKETO_REDUCTASE_3"/>
    <property type="match status" value="1"/>
</dbReference>
<dbReference type="InterPro" id="IPR018170">
    <property type="entry name" value="Aldo/ket_reductase_CS"/>
</dbReference>